<name>A0A1Q9EQI2_SYMMI</name>
<feature type="region of interest" description="Disordered" evidence="2">
    <location>
        <begin position="2205"/>
        <end position="2236"/>
    </location>
</feature>
<keyword evidence="1" id="KW-0862">Zinc</keyword>
<feature type="region of interest" description="Disordered" evidence="2">
    <location>
        <begin position="1647"/>
        <end position="1678"/>
    </location>
</feature>
<dbReference type="Proteomes" id="UP000186817">
    <property type="component" value="Unassembled WGS sequence"/>
</dbReference>
<feature type="compositionally biased region" description="Basic and acidic residues" evidence="2">
    <location>
        <begin position="2255"/>
        <end position="2272"/>
    </location>
</feature>
<proteinExistence type="predicted"/>
<dbReference type="EMBL" id="LSRX01000093">
    <property type="protein sequence ID" value="OLQ09651.1"/>
    <property type="molecule type" value="Genomic_DNA"/>
</dbReference>
<keyword evidence="1" id="KW-0479">Metal-binding</keyword>
<organism evidence="4 5">
    <name type="scientific">Symbiodinium microadriaticum</name>
    <name type="common">Dinoflagellate</name>
    <name type="synonym">Zooxanthella microadriatica</name>
    <dbReference type="NCBI Taxonomy" id="2951"/>
    <lineage>
        <taxon>Eukaryota</taxon>
        <taxon>Sar</taxon>
        <taxon>Alveolata</taxon>
        <taxon>Dinophyceae</taxon>
        <taxon>Suessiales</taxon>
        <taxon>Symbiodiniaceae</taxon>
        <taxon>Symbiodinium</taxon>
    </lineage>
</organism>
<keyword evidence="5" id="KW-1185">Reference proteome</keyword>
<evidence type="ECO:0000256" key="1">
    <source>
        <dbReference type="PROSITE-ProRule" id="PRU00723"/>
    </source>
</evidence>
<dbReference type="GO" id="GO:0008270">
    <property type="term" value="F:zinc ion binding"/>
    <property type="evidence" value="ECO:0007669"/>
    <property type="project" value="UniProtKB-KW"/>
</dbReference>
<feature type="region of interest" description="Disordered" evidence="2">
    <location>
        <begin position="1381"/>
        <end position="1402"/>
    </location>
</feature>
<gene>
    <name evidence="4" type="ORF">AK812_SmicGene6754</name>
</gene>
<feature type="zinc finger region" description="C3H1-type" evidence="1">
    <location>
        <begin position="2283"/>
        <end position="2309"/>
    </location>
</feature>
<reference evidence="4 5" key="1">
    <citation type="submission" date="2016-02" db="EMBL/GenBank/DDBJ databases">
        <title>Genome analysis of coral dinoflagellate symbionts highlights evolutionary adaptations to a symbiotic lifestyle.</title>
        <authorList>
            <person name="Aranda M."/>
            <person name="Li Y."/>
            <person name="Liew Y.J."/>
            <person name="Baumgarten S."/>
            <person name="Simakov O."/>
            <person name="Wilson M."/>
            <person name="Piel J."/>
            <person name="Ashoor H."/>
            <person name="Bougouffa S."/>
            <person name="Bajic V.B."/>
            <person name="Ryu T."/>
            <person name="Ravasi T."/>
            <person name="Bayer T."/>
            <person name="Micklem G."/>
            <person name="Kim H."/>
            <person name="Bhak J."/>
            <person name="Lajeunesse T.C."/>
            <person name="Voolstra C.R."/>
        </authorList>
    </citation>
    <scope>NUCLEOTIDE SEQUENCE [LARGE SCALE GENOMIC DNA]</scope>
    <source>
        <strain evidence="4 5">CCMP2467</strain>
    </source>
</reference>
<evidence type="ECO:0000313" key="5">
    <source>
        <dbReference type="Proteomes" id="UP000186817"/>
    </source>
</evidence>
<feature type="domain" description="C3H1-type" evidence="3">
    <location>
        <begin position="2283"/>
        <end position="2309"/>
    </location>
</feature>
<feature type="compositionally biased region" description="Polar residues" evidence="2">
    <location>
        <begin position="1647"/>
        <end position="1677"/>
    </location>
</feature>
<evidence type="ECO:0000313" key="4">
    <source>
        <dbReference type="EMBL" id="OLQ09651.1"/>
    </source>
</evidence>
<feature type="compositionally biased region" description="Basic and acidic residues" evidence="2">
    <location>
        <begin position="2205"/>
        <end position="2221"/>
    </location>
</feature>
<comment type="caution">
    <text evidence="4">The sequence shown here is derived from an EMBL/GenBank/DDBJ whole genome shotgun (WGS) entry which is preliminary data.</text>
</comment>
<evidence type="ECO:0000259" key="3">
    <source>
        <dbReference type="PROSITE" id="PS50103"/>
    </source>
</evidence>
<keyword evidence="1" id="KW-0863">Zinc-finger</keyword>
<dbReference type="InterPro" id="IPR000571">
    <property type="entry name" value="Znf_CCCH"/>
</dbReference>
<evidence type="ECO:0000256" key="2">
    <source>
        <dbReference type="SAM" id="MobiDB-lite"/>
    </source>
</evidence>
<protein>
    <recommendedName>
        <fullName evidence="3">C3H1-type domain-containing protein</fullName>
    </recommendedName>
</protein>
<accession>A0A1Q9EQI2</accession>
<sequence length="3139" mass="348690">MPPPTVAATVSATLQKPLRVLYLFSGTSRRLDMAACLQHLATAWTLDLKTECVDVKRSAKRDLSLPHVRKSYLDRIAAKEFDAVLLSPPCASFSRATWANFKGPRPVRSYEHPRGLESLTPAERDRAILGNIFADFSYEVAALVADGTATFLTIWNNPRSYDGGFRREWLRKRTLEPILAKVGSLEQLGKEAFRMAAGGERGCSLASDQGLHEQLLHLWKDWLEAQDLEESGLLDVAPKQPLYLRLLRAMLEAAADPDRDFLRQADEGLPVGVLELLPRTPHVFEEQLKWPLENSPWEMSMGEFLGRYGEHTAIAALAVIVEDEELDKKRIIHDATHGVHVNHRIKCRDKLRSPGAREKKHLLREHEEEGEAAFSVVGDIAKAHRRYKHSAKEHGYLACQVDTKEEVPGDPASQTVCVNLVRGIPLSFSFWRSSAIPSSGLGAIGRLGFASIALDWERPFWDRYMPGAWIGGFLELVDGCQGPWFSLEVVESWASWAFAKGDPGKVIAALELFATLVGVRLWVPDGNVLSGQRFSPGYKGSLATPLKRAALKSSRVYRPVWDTLHKEEPDELANLLIRPNLCLHGGHLVAEEPQILKDTTWHGVRELSGLLAISQAAHSQLKDFLAPGTTWAKNAFGEVGSRHPCRAWQSGPESLIPNALHFDPGIKKREELVEEVLLSQRAYELQDTAAHDLVASRLHLHFDTLADLCHGLACAERSLDIVWLRNRFREPDCFGYPCVQLGVRQRVQDPRHMSRECMWDHISKISFHHNSLFEAKAGEEALELREELHAALAACGIRSHLSTAKAAVAHVLDCTERRMRGSCDAELERVMAFLERYSKQLGEEEEKGPAKALLDEAILQASKAGCVLASSMETVESLVRPRSTGDSDHEDWEKVSDDVAVARATLVHNLSEHEDEEANAALASFTALDVDNTSLDERLREMNAAMARLLTKGDEKVVIKEEATPTGDFVPEGDVGDHAMGVGYPSSSRPFSALPSGTLEETVFHIEGFPENFPGIGKKSADLAKQLTKEEIAALFSKLQTEFWTRSAVERVLEVYQIYKRQIAQEKMLAAPFSKARAGVGHGSLGQLPGSTTTMLMCPSCFSDWQRPDNKVQGKCKLCQKNVIAVDNGPPVGCPEGGRFSPHWFLGQPPPRPTDKKELSFADQVPMALRLSLAHTVASQPFDEVKTAGDRPHIEEDWTPSQATRVFHRDFHPQLAAAMEIKKKSAGPVDQRSGKLTEEEFSDRINPQLDVITQMQAGAHEVEDASGASVLRHLDTQKLRSLLSAKASNKRMQEEGETRSRLVKPMAEPIDTWGPKLRAALEMNVFNSETPLKDMEFEEIEDLRDRYLNTKFLLNQSRNPFLASLLQELPCLAAQQREVERVPPEQGRGMSSTGAFGPEEQTPETVLGVPVSAEFQIMCLKRIIELHMGEQRMIGGKWKKVQGPVEAPTWAKPLPEAEKMMLEMRTHPCTFHGPFFEPIALTEEEIQMQIGMGNRPALQNIAGPFHAKDDEGTFLQTCDLVTAPLLTATLPAANNQRRDDVRAIQKEAKDFVILHDLPVPTSDLEWKQLHREMSSFFAANVFVNRTPQLVMDLPVADIHDCKEHLRFRITLPLKAFRDFPQIYNSLSTSLGQEAVVEVKMAWRCNTEQSSGGRPVSSRSTQGPSTESSASPRPTSRVSALVGEGDTSAAFGAERISLNLSAPEQDKGKSAQVQLILNYLYEAWVKDPIEFYKRVEPMPATGSLLSGQSQPQLPAPVQQEEPHGLVVVLSNPEKAFDWCRNAFFRWLPGVLLDPILRGSGRSFEEEQVDVERKALVPSKAFVIQLEETAARFQLGTSARFSDLQHTNPDTLKVTSTTVELAAWQTKTHSAVVVKKKPVPSRASWVVTPIVADEVPPPLGPLTPVSATLVRGSKRKIHPPNQDLRAVGCGWSPSMEKVEALNAIDSQNDIDAFALCVRCFHQFSLPAEFRAGGVMTPKQDPSEADKVTYQDLDKAPAPKAIPDAYANDLAKLHSSEGYVGYVTVEDIADRWDDPAAIKAAKDMTKNLYVPRSCITPGELGFINAKYIVSALPELEEKPFKTKRKVTVDGWDKEEEEEERKLPTTRRHLDRMHRVFRNNLSMCLLAFPQFTQFDVSKHDLDDWYDWFWGPDIAGRTPAPSEKTLLYAERNAWRSIHNLVFEGKSLKEAMLEIRADALFWTREVYERVPRPGEKGDKGSPKRDKGQPFARLPGKGTWKGKQPWSAYQPVFQPFLKQNGKGKDISGKKGDPKGKGKDAWPLNWSRNNPKGTPFCRDYQIKKQCAGNCGRSHNCPVTKVPWALNGKIPKDSTVMPFAGRDDASSLEAILHSRAPDLSSRVLAFDSSRKPNGKDLLDDALYGALCIAALQGGIPFAGACPDFHTWGKDRWFQDSGDFHAERSRNARDAWGIQALPVEALKIADEESLLLLRFLLLSWLAAKSSTRGGLFERRPTRAVTNLPLKDWDGKFCTHSDHQKPESSVPMGTRRPESMLKEIAASLVRMLSGSSIGRSVLAGRLKGQYPLGRVYYPPYPRWEGSVHKLGFLVQDIKDVDSGVWPLKSELIGEEWDPIEVLGRRLCTTAMRVAPKILGFPALVTPAPAPAGLGSSRPPLRLPTQLGDEWWVNTVGTYGMASAQLYWGRMAAILLRIAYAVFPEVDWGFVFVDDFAWLLRESSSSLLATSLCLLLLALGTPLSWKKTLLAEVNTWLGFVIDPKGPCVQMARDKHLLVMGILEELKSGKVMSGLVMLVPLIMAAPLWVASPSKSEVFWFHYQAPAFIPNLRIPLVSDNQGNVYSLLNDKSKKMPTSVILMEILLQLHVHGMQLAPSHVKRDFNTWADELTHPDFYGFTPSLCLPVKPVLKHFSLIRSILDRIFDDTTDLTHGPAQGAVDEIKAKLSRCMSQEVRSALGDSEVPEETALVTSSQRPVLTRIRALVSKYKVEMIQFFFRDGSKKATSNTSPIMDWIRANRAVDLFPGGDVPLRYSRTSLVDFARQLAEPIPAVPVALPPAATGSAMPSSPACTSATCYGYFAPIMAVPPTSPCFSKMGGRTLARRPLMREDLVGTGNLLQPKGSAILQPGGLTTQSKMRPAKMEELVGCMGQRTPSLIESAHCQGCRTVSRSYVGRF</sequence>
<dbReference type="PROSITE" id="PS50103">
    <property type="entry name" value="ZF_C3H1"/>
    <property type="match status" value="1"/>
</dbReference>
<feature type="region of interest" description="Disordered" evidence="2">
    <location>
        <begin position="2251"/>
        <end position="2279"/>
    </location>
</feature>